<dbReference type="Proteomes" id="UP001281147">
    <property type="component" value="Unassembled WGS sequence"/>
</dbReference>
<proteinExistence type="predicted"/>
<name>A0ACC3MF76_9PEZI</name>
<organism evidence="1 2">
    <name type="scientific">Vermiconidia calcicola</name>
    <dbReference type="NCBI Taxonomy" id="1690605"/>
    <lineage>
        <taxon>Eukaryota</taxon>
        <taxon>Fungi</taxon>
        <taxon>Dikarya</taxon>
        <taxon>Ascomycota</taxon>
        <taxon>Pezizomycotina</taxon>
        <taxon>Dothideomycetes</taxon>
        <taxon>Dothideomycetidae</taxon>
        <taxon>Mycosphaerellales</taxon>
        <taxon>Extremaceae</taxon>
        <taxon>Vermiconidia</taxon>
    </lineage>
</organism>
<comment type="caution">
    <text evidence="1">The sequence shown here is derived from an EMBL/GenBank/DDBJ whole genome shotgun (WGS) entry which is preliminary data.</text>
</comment>
<reference evidence="1" key="1">
    <citation type="submission" date="2023-07" db="EMBL/GenBank/DDBJ databases">
        <title>Black Yeasts Isolated from many extreme environments.</title>
        <authorList>
            <person name="Coleine C."/>
            <person name="Stajich J.E."/>
            <person name="Selbmann L."/>
        </authorList>
    </citation>
    <scope>NUCLEOTIDE SEQUENCE</scope>
    <source>
        <strain evidence="1">CCFEE 5714</strain>
    </source>
</reference>
<evidence type="ECO:0000313" key="1">
    <source>
        <dbReference type="EMBL" id="KAK3687106.1"/>
    </source>
</evidence>
<dbReference type="EMBL" id="JAUTXU010000288">
    <property type="protein sequence ID" value="KAK3687106.1"/>
    <property type="molecule type" value="Genomic_DNA"/>
</dbReference>
<keyword evidence="2" id="KW-1185">Reference proteome</keyword>
<sequence length="354" mass="39749">MIHFRKPLFGNDGGDDSDSGSTGRFCMIDQLADAVACGRPIAVGNCGIEGERLVSLFTFDPSVHQKVFTPLSELEYEYGQNAWIHLTPKSSFWSVSSYPYITTQREVETVDKHLNGAEGELPVADDEVLQINTCAYGQGTWSARLSRNGLLTLNQVTQQWHNVPLGQAAKYYWFRYRRPTRRLGGLPLAFVQAGAYLRETNMSIEQYLKFYDKTWATLMKPEDQYPLQGYRERSVLTTWKMSYKQVLAVDRQAAGLLDQWAFLHAGDVWYELAASSPQVAERDGTAEGTSTIATDKLSFRHSLGVLSHYSLVVADAEGTGFSYTRWCTLGVCTTLLVWRCRSSFAVGLLGRSLR</sequence>
<gene>
    <name evidence="1" type="ORF">LTR37_019173</name>
</gene>
<accession>A0ACC3MF76</accession>
<evidence type="ECO:0000313" key="2">
    <source>
        <dbReference type="Proteomes" id="UP001281147"/>
    </source>
</evidence>
<protein>
    <submittedName>
        <fullName evidence="1">Uncharacterized protein</fullName>
    </submittedName>
</protein>